<accession>A0A563ETK2</accession>
<evidence type="ECO:0000256" key="3">
    <source>
        <dbReference type="ARBA" id="ARBA00023002"/>
    </source>
</evidence>
<dbReference type="RefSeq" id="WP_146353268.1">
    <property type="nucleotide sequence ID" value="NZ_VOBR01000010.1"/>
</dbReference>
<evidence type="ECO:0000256" key="1">
    <source>
        <dbReference type="ARBA" id="ARBA00022630"/>
    </source>
</evidence>
<dbReference type="AlphaFoldDB" id="A0A563ETK2"/>
<evidence type="ECO:0000313" key="6">
    <source>
        <dbReference type="EMBL" id="TWP51019.1"/>
    </source>
</evidence>
<name>A0A563ETK2_9PSEU</name>
<dbReference type="GO" id="GO:0046306">
    <property type="term" value="P:alkanesulfonate catabolic process"/>
    <property type="evidence" value="ECO:0007669"/>
    <property type="project" value="TreeGrafter"/>
</dbReference>
<keyword evidence="1" id="KW-0285">Flavoprotein</keyword>
<dbReference type="InterPro" id="IPR050172">
    <property type="entry name" value="SsuD_RutA_monooxygenase"/>
</dbReference>
<dbReference type="Proteomes" id="UP000316639">
    <property type="component" value="Unassembled WGS sequence"/>
</dbReference>
<keyword evidence="2" id="KW-0288">FMN</keyword>
<evidence type="ECO:0000256" key="4">
    <source>
        <dbReference type="ARBA" id="ARBA00023033"/>
    </source>
</evidence>
<dbReference type="Gene3D" id="3.20.20.30">
    <property type="entry name" value="Luciferase-like domain"/>
    <property type="match status" value="1"/>
</dbReference>
<dbReference type="PANTHER" id="PTHR42847">
    <property type="entry name" value="ALKANESULFONATE MONOOXYGENASE"/>
    <property type="match status" value="1"/>
</dbReference>
<reference evidence="6 7" key="1">
    <citation type="submission" date="2019-07" db="EMBL/GenBank/DDBJ databases">
        <title>Lentzea xizangensis sp. nov., isolated from Qinghai-Tibetan Plateau Soils.</title>
        <authorList>
            <person name="Huang J."/>
        </authorList>
    </citation>
    <scope>NUCLEOTIDE SEQUENCE [LARGE SCALE GENOMIC DNA]</scope>
    <source>
        <strain evidence="6 7">FXJ1.1311</strain>
    </source>
</reference>
<dbReference type="InterPro" id="IPR011251">
    <property type="entry name" value="Luciferase-like_dom"/>
</dbReference>
<proteinExistence type="predicted"/>
<dbReference type="OrthoDB" id="7374740at2"/>
<dbReference type="SUPFAM" id="SSF51679">
    <property type="entry name" value="Bacterial luciferase-like"/>
    <property type="match status" value="1"/>
</dbReference>
<evidence type="ECO:0000313" key="7">
    <source>
        <dbReference type="Proteomes" id="UP000316639"/>
    </source>
</evidence>
<comment type="caution">
    <text evidence="6">The sequence shown here is derived from an EMBL/GenBank/DDBJ whole genome shotgun (WGS) entry which is preliminary data.</text>
</comment>
<dbReference type="Pfam" id="PF00296">
    <property type="entry name" value="Bac_luciferase"/>
    <property type="match status" value="1"/>
</dbReference>
<evidence type="ECO:0000259" key="5">
    <source>
        <dbReference type="Pfam" id="PF00296"/>
    </source>
</evidence>
<gene>
    <name evidence="6" type="ORF">FKR81_18300</name>
</gene>
<sequence length="282" mass="30942">MRVGITILPEYRWPEARARWRAAEELGFDDAWTFDHLGVGTLLDTPWYGAVPTLAVAAEVTSAIRLGTLVSTPNFRHPITFMRDLTSLDDISGGRFTAGLGSGSRGYDYRVFGEREQVANRGKRFAEFVELLDLLLRENDVTWRGSYYEAVGARNVPGCVQRPRLPFVIAANGPGAMDLAARYGAGWVTTGEMGIEDLDAWWDSVAAISSRFEAPGVRRILQSDQAPVYSLSSVECFLDFVGRAGELGFTDIAVPWPRESGPWAGRESIVEEIAAARPPAAP</sequence>
<feature type="domain" description="Luciferase-like" evidence="5">
    <location>
        <begin position="12"/>
        <end position="214"/>
    </location>
</feature>
<evidence type="ECO:0000256" key="2">
    <source>
        <dbReference type="ARBA" id="ARBA00022643"/>
    </source>
</evidence>
<dbReference type="InterPro" id="IPR036661">
    <property type="entry name" value="Luciferase-like_sf"/>
</dbReference>
<organism evidence="6 7">
    <name type="scientific">Lentzea tibetensis</name>
    <dbReference type="NCBI Taxonomy" id="2591470"/>
    <lineage>
        <taxon>Bacteria</taxon>
        <taxon>Bacillati</taxon>
        <taxon>Actinomycetota</taxon>
        <taxon>Actinomycetes</taxon>
        <taxon>Pseudonocardiales</taxon>
        <taxon>Pseudonocardiaceae</taxon>
        <taxon>Lentzea</taxon>
    </lineage>
</organism>
<keyword evidence="7" id="KW-1185">Reference proteome</keyword>
<keyword evidence="3" id="KW-0560">Oxidoreductase</keyword>
<dbReference type="PANTHER" id="PTHR42847:SF4">
    <property type="entry name" value="ALKANESULFONATE MONOOXYGENASE-RELATED"/>
    <property type="match status" value="1"/>
</dbReference>
<dbReference type="EMBL" id="VOBR01000010">
    <property type="protein sequence ID" value="TWP51019.1"/>
    <property type="molecule type" value="Genomic_DNA"/>
</dbReference>
<dbReference type="GO" id="GO:0008726">
    <property type="term" value="F:alkanesulfonate monooxygenase activity"/>
    <property type="evidence" value="ECO:0007669"/>
    <property type="project" value="TreeGrafter"/>
</dbReference>
<keyword evidence="4" id="KW-0503">Monooxygenase</keyword>
<protein>
    <submittedName>
        <fullName evidence="6">LLM class flavin-dependent oxidoreductase</fullName>
    </submittedName>
</protein>